<keyword evidence="2 8" id="KW-0479">Metal-binding</keyword>
<dbReference type="GO" id="GO:0097550">
    <property type="term" value="C:transcription preinitiation complex"/>
    <property type="evidence" value="ECO:0007669"/>
    <property type="project" value="TreeGrafter"/>
</dbReference>
<feature type="binding site" evidence="8">
    <location>
        <position position="67"/>
    </location>
    <ligand>
        <name>Zn(2+)</name>
        <dbReference type="ChEBI" id="CHEBI:29105"/>
    </ligand>
</feature>
<dbReference type="Pfam" id="PF08271">
    <property type="entry name" value="Zn_Ribbon_TF"/>
    <property type="match status" value="1"/>
</dbReference>
<comment type="caution">
    <text evidence="12">The sequence shown here is derived from an EMBL/GenBank/DDBJ whole genome shotgun (WGS) entry which is preliminary data.</text>
</comment>
<feature type="repeat" description="2" evidence="8">
    <location>
        <begin position="251"/>
        <end position="332"/>
    </location>
</feature>
<dbReference type="PROSITE" id="PS51134">
    <property type="entry name" value="ZF_TFIIB"/>
    <property type="match status" value="1"/>
</dbReference>
<dbReference type="GO" id="GO:0070897">
    <property type="term" value="P:transcription preinitiation complex assembly"/>
    <property type="evidence" value="ECO:0007669"/>
    <property type="project" value="InterPro"/>
</dbReference>
<dbReference type="InterPro" id="IPR013137">
    <property type="entry name" value="Znf_TFIIB"/>
</dbReference>
<evidence type="ECO:0000256" key="2">
    <source>
        <dbReference type="ARBA" id="ARBA00022723"/>
    </source>
</evidence>
<dbReference type="HAMAP" id="MF_00383">
    <property type="entry name" value="TF2B_arch"/>
    <property type="match status" value="1"/>
</dbReference>
<dbReference type="PATRIC" id="fig|1227454.3.peg.76"/>
<dbReference type="SUPFAM" id="SSF57783">
    <property type="entry name" value="Zinc beta-ribbon"/>
    <property type="match status" value="1"/>
</dbReference>
<dbReference type="Proteomes" id="UP000011607">
    <property type="component" value="Unassembled WGS sequence"/>
</dbReference>
<proteinExistence type="inferred from homology"/>
<keyword evidence="4 9" id="KW-0863">Zinc-finger</keyword>
<dbReference type="InterPro" id="IPR013150">
    <property type="entry name" value="TFIIB_cyclin"/>
</dbReference>
<dbReference type="GO" id="GO:0003743">
    <property type="term" value="F:translation initiation factor activity"/>
    <property type="evidence" value="ECO:0007669"/>
    <property type="project" value="UniProtKB-KW"/>
</dbReference>
<dbReference type="SMART" id="SM00385">
    <property type="entry name" value="CYCLIN"/>
    <property type="match status" value="2"/>
</dbReference>
<comment type="function">
    <text evidence="8">Stabilizes TBP binding to an archaeal box-A promoter. Also responsible for recruiting RNA polymerase II to the pre-initiation complex (DNA-TBP-TFIIB).</text>
</comment>
<keyword evidence="3 8" id="KW-0677">Repeat</keyword>
<dbReference type="PANTHER" id="PTHR11618">
    <property type="entry name" value="TRANSCRIPTION INITIATION FACTOR IIB-RELATED"/>
    <property type="match status" value="1"/>
</dbReference>
<evidence type="ECO:0000256" key="7">
    <source>
        <dbReference type="ARBA" id="ARBA00023163"/>
    </source>
</evidence>
<comment type="similarity">
    <text evidence="1 8">Belongs to the TFIIB family.</text>
</comment>
<dbReference type="PANTHER" id="PTHR11618:SF13">
    <property type="entry name" value="TRANSCRIPTION INITIATION FACTOR IIB"/>
    <property type="match status" value="1"/>
</dbReference>
<feature type="binding site" evidence="8">
    <location>
        <position position="64"/>
    </location>
    <ligand>
        <name>Zn(2+)</name>
        <dbReference type="ChEBI" id="CHEBI:29105"/>
    </ligand>
</feature>
<evidence type="ECO:0000256" key="10">
    <source>
        <dbReference type="SAM" id="MobiDB-lite"/>
    </source>
</evidence>
<evidence type="ECO:0000313" key="12">
    <source>
        <dbReference type="EMBL" id="EMA47125.1"/>
    </source>
</evidence>
<name>M0MRP2_9EURY</name>
<organism evidence="12 13">
    <name type="scientific">Halobiforma nitratireducens JCM 10879</name>
    <dbReference type="NCBI Taxonomy" id="1227454"/>
    <lineage>
        <taxon>Archaea</taxon>
        <taxon>Methanobacteriati</taxon>
        <taxon>Methanobacteriota</taxon>
        <taxon>Stenosarchaea group</taxon>
        <taxon>Halobacteria</taxon>
        <taxon>Halobacteriales</taxon>
        <taxon>Natrialbaceae</taxon>
        <taxon>Halobiforma</taxon>
    </lineage>
</organism>
<evidence type="ECO:0000256" key="1">
    <source>
        <dbReference type="ARBA" id="ARBA00010857"/>
    </source>
</evidence>
<dbReference type="EMBL" id="AOMA01000003">
    <property type="protein sequence ID" value="EMA47125.1"/>
    <property type="molecule type" value="Genomic_DNA"/>
</dbReference>
<dbReference type="PRINTS" id="PR00685">
    <property type="entry name" value="TIFACTORIIB"/>
</dbReference>
<keyword evidence="6 8" id="KW-0805">Transcription regulation</keyword>
<evidence type="ECO:0000256" key="9">
    <source>
        <dbReference type="PROSITE-ProRule" id="PRU00469"/>
    </source>
</evidence>
<sequence length="344" mass="38519">MSRTTATAVENQRPEESEHTTAAPEREQGQMRERAEREPEPERARCPECAGRIRPDSDRGERVCADCGLVSDGDEIDYGPEWRSFEGETSDRSRVGAPITERRHDKGLSTTIGWENRDAYGNTISGEKRAQLNRLRTWNERFTSKDARERNLKQALGELERMASALGLSEPCRETAAVIYRRAVEEELLPGRSIEAMTTASLYAAARQQGTPRTFSAFESVSRVDDESTKRAYRYLSSELELEIAPPEPEQYLRQFASDLAVSDETERLARDVLEAAKAEELHIGKSPAGLTAAAIYAAGRLTNDRVTQETIDETTGVSKFTVRNRYRELLEAYGIYDADEAGA</sequence>
<dbReference type="InterPro" id="IPR013763">
    <property type="entry name" value="Cyclin-like_dom"/>
</dbReference>
<keyword evidence="12" id="KW-0648">Protein biosynthesis</keyword>
<dbReference type="FunFam" id="1.10.472.170:FF:000001">
    <property type="entry name" value="Transcription initiation factor IIB"/>
    <property type="match status" value="1"/>
</dbReference>
<feature type="compositionally biased region" description="Basic and acidic residues" evidence="10">
    <location>
        <begin position="12"/>
        <end position="60"/>
    </location>
</feature>
<feature type="region of interest" description="Disordered" evidence="10">
    <location>
        <begin position="1"/>
        <end position="60"/>
    </location>
</feature>
<evidence type="ECO:0000256" key="6">
    <source>
        <dbReference type="ARBA" id="ARBA00023015"/>
    </source>
</evidence>
<evidence type="ECO:0000256" key="3">
    <source>
        <dbReference type="ARBA" id="ARBA00022737"/>
    </source>
</evidence>
<feature type="domain" description="TFIIB-type" evidence="11">
    <location>
        <begin position="42"/>
        <end position="72"/>
    </location>
</feature>
<evidence type="ECO:0000256" key="8">
    <source>
        <dbReference type="HAMAP-Rule" id="MF_00383"/>
    </source>
</evidence>
<dbReference type="SUPFAM" id="SSF47954">
    <property type="entry name" value="Cyclin-like"/>
    <property type="match status" value="2"/>
</dbReference>
<evidence type="ECO:0000313" key="13">
    <source>
        <dbReference type="Proteomes" id="UP000011607"/>
    </source>
</evidence>
<dbReference type="InterPro" id="IPR023484">
    <property type="entry name" value="TFIIB_arc"/>
</dbReference>
<feature type="binding site" evidence="8">
    <location>
        <position position="49"/>
    </location>
    <ligand>
        <name>Zn(2+)</name>
        <dbReference type="ChEBI" id="CHEBI:29105"/>
    </ligand>
</feature>
<dbReference type="eggNOG" id="arCOG01981">
    <property type="taxonomic scope" value="Archaea"/>
</dbReference>
<evidence type="ECO:0000259" key="11">
    <source>
        <dbReference type="PROSITE" id="PS51134"/>
    </source>
</evidence>
<evidence type="ECO:0000256" key="4">
    <source>
        <dbReference type="ARBA" id="ARBA00022771"/>
    </source>
</evidence>
<reference evidence="12 13" key="1">
    <citation type="journal article" date="2014" name="PLoS Genet.">
        <title>Phylogenetically driven sequencing of extremely halophilic archaea reveals strategies for static and dynamic osmo-response.</title>
        <authorList>
            <person name="Becker E.A."/>
            <person name="Seitzer P.M."/>
            <person name="Tritt A."/>
            <person name="Larsen D."/>
            <person name="Krusor M."/>
            <person name="Yao A.I."/>
            <person name="Wu D."/>
            <person name="Madern D."/>
            <person name="Eisen J.A."/>
            <person name="Darling A.E."/>
            <person name="Facciotti M.T."/>
        </authorList>
    </citation>
    <scope>NUCLEOTIDE SEQUENCE [LARGE SCALE GENOMIC DNA]</scope>
    <source>
        <strain evidence="12 13">JCM 10879</strain>
    </source>
</reference>
<accession>M0MRP2</accession>
<keyword evidence="13" id="KW-1185">Reference proteome</keyword>
<dbReference type="InterPro" id="IPR036915">
    <property type="entry name" value="Cyclin-like_sf"/>
</dbReference>
<keyword evidence="12" id="KW-0396">Initiation factor</keyword>
<dbReference type="RefSeq" id="WP_006671052.1">
    <property type="nucleotide sequence ID" value="NZ_AOMA01000003.1"/>
</dbReference>
<evidence type="ECO:0000256" key="5">
    <source>
        <dbReference type="ARBA" id="ARBA00022833"/>
    </source>
</evidence>
<dbReference type="STRING" id="1227454.C446_00380"/>
<feature type="repeat" description="1" evidence="8">
    <location>
        <begin position="157"/>
        <end position="240"/>
    </location>
</feature>
<keyword evidence="7 8" id="KW-0804">Transcription</keyword>
<protein>
    <recommendedName>
        <fullName evidence="8">Transcription initiation factor IIB</fullName>
        <shortName evidence="8">TFIIB</shortName>
    </recommendedName>
</protein>
<dbReference type="OrthoDB" id="7429at2157"/>
<feature type="compositionally biased region" description="Polar residues" evidence="10">
    <location>
        <begin position="1"/>
        <end position="10"/>
    </location>
</feature>
<dbReference type="Gene3D" id="1.10.472.170">
    <property type="match status" value="1"/>
</dbReference>
<dbReference type="GO" id="GO:0008270">
    <property type="term" value="F:zinc ion binding"/>
    <property type="evidence" value="ECO:0007669"/>
    <property type="project" value="UniProtKB-UniRule"/>
</dbReference>
<feature type="binding site" evidence="8">
    <location>
        <position position="46"/>
    </location>
    <ligand>
        <name>Zn(2+)</name>
        <dbReference type="ChEBI" id="CHEBI:29105"/>
    </ligand>
</feature>
<dbReference type="GO" id="GO:0003700">
    <property type="term" value="F:DNA-binding transcription factor activity"/>
    <property type="evidence" value="ECO:0007669"/>
    <property type="project" value="UniProtKB-UniRule"/>
</dbReference>
<keyword evidence="5 8" id="KW-0862">Zinc</keyword>
<dbReference type="Pfam" id="PF00382">
    <property type="entry name" value="TFIIB"/>
    <property type="match status" value="2"/>
</dbReference>
<dbReference type="GO" id="GO:0017025">
    <property type="term" value="F:TBP-class protein binding"/>
    <property type="evidence" value="ECO:0007669"/>
    <property type="project" value="InterPro"/>
</dbReference>
<dbReference type="AlphaFoldDB" id="M0MRP2"/>
<gene>
    <name evidence="8" type="primary">tfb</name>
    <name evidence="12" type="ORF">C446_00380</name>
</gene>
<dbReference type="InterPro" id="IPR000812">
    <property type="entry name" value="TFIIB"/>
</dbReference>
<dbReference type="Gene3D" id="1.10.472.10">
    <property type="entry name" value="Cyclin-like"/>
    <property type="match status" value="1"/>
</dbReference>